<dbReference type="EMBL" id="MCGE01000045">
    <property type="protein sequence ID" value="ORZ05252.1"/>
    <property type="molecule type" value="Genomic_DNA"/>
</dbReference>
<evidence type="ECO:0000256" key="1">
    <source>
        <dbReference type="SAM" id="SignalP"/>
    </source>
</evidence>
<reference evidence="2 3" key="1">
    <citation type="submission" date="2016-07" db="EMBL/GenBank/DDBJ databases">
        <title>Pervasive Adenine N6-methylation of Active Genes in Fungi.</title>
        <authorList>
            <consortium name="DOE Joint Genome Institute"/>
            <person name="Mondo S.J."/>
            <person name="Dannebaum R.O."/>
            <person name="Kuo R.C."/>
            <person name="Labutti K."/>
            <person name="Haridas S."/>
            <person name="Kuo A."/>
            <person name="Salamov A."/>
            <person name="Ahrendt S.R."/>
            <person name="Lipzen A."/>
            <person name="Sullivan W."/>
            <person name="Andreopoulos W.B."/>
            <person name="Clum A."/>
            <person name="Lindquist E."/>
            <person name="Daum C."/>
            <person name="Ramamoorthy G.K."/>
            <person name="Gryganskyi A."/>
            <person name="Culley D."/>
            <person name="Magnuson J.K."/>
            <person name="James T.Y."/>
            <person name="O'Malley M.A."/>
            <person name="Stajich J.E."/>
            <person name="Spatafora J.W."/>
            <person name="Visel A."/>
            <person name="Grigoriev I.V."/>
        </authorList>
    </citation>
    <scope>NUCLEOTIDE SEQUENCE [LARGE SCALE GENOMIC DNA]</scope>
    <source>
        <strain evidence="2 3">NRRL 1336</strain>
    </source>
</reference>
<organism evidence="2 3">
    <name type="scientific">Absidia repens</name>
    <dbReference type="NCBI Taxonomy" id="90262"/>
    <lineage>
        <taxon>Eukaryota</taxon>
        <taxon>Fungi</taxon>
        <taxon>Fungi incertae sedis</taxon>
        <taxon>Mucoromycota</taxon>
        <taxon>Mucoromycotina</taxon>
        <taxon>Mucoromycetes</taxon>
        <taxon>Mucorales</taxon>
        <taxon>Cunninghamellaceae</taxon>
        <taxon>Absidia</taxon>
    </lineage>
</organism>
<sequence>MAIAMKFVSAMFVMPVAGCIEGHCVPVDDMGHKVLFVFQHSQFLTDPFSLTTDCFCVLLMRFDSTSIASVIDLIQWYTTRDFLVARSKSRDPRPIFADNRWPCYICCVSYLLQDANHSHCVLARLPSLFNPKRTVPIVDESVEYG</sequence>
<comment type="caution">
    <text evidence="2">The sequence shown here is derived from an EMBL/GenBank/DDBJ whole genome shotgun (WGS) entry which is preliminary data.</text>
</comment>
<feature type="signal peptide" evidence="1">
    <location>
        <begin position="1"/>
        <end position="18"/>
    </location>
</feature>
<gene>
    <name evidence="2" type="ORF">BCR42DRAFT_398353</name>
</gene>
<evidence type="ECO:0000313" key="3">
    <source>
        <dbReference type="Proteomes" id="UP000193560"/>
    </source>
</evidence>
<accession>A0A1X2HY91</accession>
<dbReference type="AlphaFoldDB" id="A0A1X2HY91"/>
<keyword evidence="1" id="KW-0732">Signal</keyword>
<feature type="chain" id="PRO_5012213995" description="Secreted protein" evidence="1">
    <location>
        <begin position="19"/>
        <end position="145"/>
    </location>
</feature>
<protein>
    <recommendedName>
        <fullName evidence="4">Secreted protein</fullName>
    </recommendedName>
</protein>
<name>A0A1X2HY91_9FUNG</name>
<evidence type="ECO:0008006" key="4">
    <source>
        <dbReference type="Google" id="ProtNLM"/>
    </source>
</evidence>
<dbReference type="Proteomes" id="UP000193560">
    <property type="component" value="Unassembled WGS sequence"/>
</dbReference>
<keyword evidence="3" id="KW-1185">Reference proteome</keyword>
<evidence type="ECO:0000313" key="2">
    <source>
        <dbReference type="EMBL" id="ORZ05252.1"/>
    </source>
</evidence>
<proteinExistence type="predicted"/>